<evidence type="ECO:0000313" key="1">
    <source>
        <dbReference type="EMBL" id="CAG8836355.1"/>
    </source>
</evidence>
<dbReference type="Proteomes" id="UP000789920">
    <property type="component" value="Unassembled WGS sequence"/>
</dbReference>
<gene>
    <name evidence="1" type="ORF">RPERSI_LOCUS29902</name>
</gene>
<organism evidence="1 2">
    <name type="scientific">Racocetra persica</name>
    <dbReference type="NCBI Taxonomy" id="160502"/>
    <lineage>
        <taxon>Eukaryota</taxon>
        <taxon>Fungi</taxon>
        <taxon>Fungi incertae sedis</taxon>
        <taxon>Mucoromycota</taxon>
        <taxon>Glomeromycotina</taxon>
        <taxon>Glomeromycetes</taxon>
        <taxon>Diversisporales</taxon>
        <taxon>Gigasporaceae</taxon>
        <taxon>Racocetra</taxon>
    </lineage>
</organism>
<protein>
    <submittedName>
        <fullName evidence="1">27970_t:CDS:1</fullName>
    </submittedName>
</protein>
<accession>A0ACA9SGU7</accession>
<sequence length="75" mass="9231">ENENINFRRPIMFPDDEGHITEYIQIKLSDKQNVLLDKEHQEFLKRHKFVLNKDNRIIEETTKEYLLELLYLKQN</sequence>
<comment type="caution">
    <text evidence="1">The sequence shown here is derived from an EMBL/GenBank/DDBJ whole genome shotgun (WGS) entry which is preliminary data.</text>
</comment>
<name>A0ACA9SGU7_9GLOM</name>
<reference evidence="1" key="1">
    <citation type="submission" date="2021-06" db="EMBL/GenBank/DDBJ databases">
        <authorList>
            <person name="Kallberg Y."/>
            <person name="Tangrot J."/>
            <person name="Rosling A."/>
        </authorList>
    </citation>
    <scope>NUCLEOTIDE SEQUENCE</scope>
    <source>
        <strain evidence="1">MA461A</strain>
    </source>
</reference>
<proteinExistence type="predicted"/>
<evidence type="ECO:0000313" key="2">
    <source>
        <dbReference type="Proteomes" id="UP000789920"/>
    </source>
</evidence>
<feature type="non-terminal residue" evidence="1">
    <location>
        <position position="1"/>
    </location>
</feature>
<keyword evidence="2" id="KW-1185">Reference proteome</keyword>
<dbReference type="EMBL" id="CAJVQC010114457">
    <property type="protein sequence ID" value="CAG8836355.1"/>
    <property type="molecule type" value="Genomic_DNA"/>
</dbReference>